<comment type="caution">
    <text evidence="1">The sequence shown here is derived from an EMBL/GenBank/DDBJ whole genome shotgun (WGS) entry which is preliminary data.</text>
</comment>
<feature type="non-terminal residue" evidence="1">
    <location>
        <position position="54"/>
    </location>
</feature>
<dbReference type="OrthoDB" id="2684236at2759"/>
<sequence>MCSWMSLWLASEHVGRSFAHEREGTIDGGLSDQEVREYLRQVAAPDSPLAKRVE</sequence>
<dbReference type="Proteomes" id="UP000601435">
    <property type="component" value="Unassembled WGS sequence"/>
</dbReference>
<dbReference type="EMBL" id="CAJNJA010021105">
    <property type="protein sequence ID" value="CAE7470034.1"/>
    <property type="molecule type" value="Genomic_DNA"/>
</dbReference>
<keyword evidence="2" id="KW-1185">Reference proteome</keyword>
<evidence type="ECO:0000313" key="2">
    <source>
        <dbReference type="Proteomes" id="UP000601435"/>
    </source>
</evidence>
<reference evidence="1" key="1">
    <citation type="submission" date="2021-02" db="EMBL/GenBank/DDBJ databases">
        <authorList>
            <person name="Dougan E. K."/>
            <person name="Rhodes N."/>
            <person name="Thang M."/>
            <person name="Chan C."/>
        </authorList>
    </citation>
    <scope>NUCLEOTIDE SEQUENCE</scope>
</reference>
<evidence type="ECO:0000313" key="1">
    <source>
        <dbReference type="EMBL" id="CAE7470034.1"/>
    </source>
</evidence>
<organism evidence="1 2">
    <name type="scientific">Symbiodinium necroappetens</name>
    <dbReference type="NCBI Taxonomy" id="1628268"/>
    <lineage>
        <taxon>Eukaryota</taxon>
        <taxon>Sar</taxon>
        <taxon>Alveolata</taxon>
        <taxon>Dinophyceae</taxon>
        <taxon>Suessiales</taxon>
        <taxon>Symbiodiniaceae</taxon>
        <taxon>Symbiodinium</taxon>
    </lineage>
</organism>
<accession>A0A812S9N4</accession>
<name>A0A812S9N4_9DINO</name>
<gene>
    <name evidence="1" type="ORF">SNEC2469_LOCUS13225</name>
</gene>
<proteinExistence type="predicted"/>
<dbReference type="AlphaFoldDB" id="A0A812S9N4"/>
<protein>
    <submittedName>
        <fullName evidence="1">Uncharacterized protein</fullName>
    </submittedName>
</protein>